<name>A0A078SNR8_BACUN</name>
<sequence length="332" mass="37680">MKTYYYLLILFFLYGCANEKKQNVEYVSATYELLDDEIATTMPGTLRVAGDFLVWEDPFARDYFVHVHEKETGRKVGVMGKVGEGPREFITGGINGSCIDNCFFAVDANGKTRGFLSLDSLSQSKDAFIPMTEEERLSRPAMAEYAKNVYIGVADAGAEHCFETLLHGQASSFGNYPIPQVKQYLGGERGYNASRGVFVCSCYDFPYLALYQQGEDEFSFVWEWRTDGDEYEIRNNEVIFDRRVKGVRGLCMSKDFIITLQRDRRKDDTDESTVGRDASKCPRTVFLYDYDGNLVKIVDLGIPVMRIASEEQSNTLYAIGVNPDFVLVKYEL</sequence>
<proteinExistence type="predicted"/>
<gene>
    <name evidence="1" type="ORF">M094_3375</name>
</gene>
<dbReference type="EMBL" id="JNHN01000026">
    <property type="protein sequence ID" value="KDS63759.1"/>
    <property type="molecule type" value="Genomic_DNA"/>
</dbReference>
<dbReference type="AlphaFoldDB" id="A0A078SNR8"/>
<evidence type="ECO:0000313" key="1">
    <source>
        <dbReference type="EMBL" id="KDS63759.1"/>
    </source>
</evidence>
<dbReference type="PROSITE" id="PS51257">
    <property type="entry name" value="PROKAR_LIPOPROTEIN"/>
    <property type="match status" value="1"/>
</dbReference>
<reference evidence="1 2" key="1">
    <citation type="submission" date="2014-04" db="EMBL/GenBank/DDBJ databases">
        <authorList>
            <person name="Sears C."/>
            <person name="Carroll K."/>
            <person name="Sack B.R."/>
            <person name="Qadri F."/>
            <person name="Myers L.L."/>
            <person name="Chung G.-T."/>
            <person name="Escheverria P."/>
            <person name="Fraser C.M."/>
            <person name="Sadzewicz L."/>
            <person name="Shefchek K.A."/>
            <person name="Tallon L."/>
            <person name="Das S.P."/>
            <person name="Daugherty S."/>
            <person name="Mongodin E.F."/>
        </authorList>
    </citation>
    <scope>NUCLEOTIDE SEQUENCE [LARGE SCALE GENOMIC DNA]</scope>
    <source>
        <strain evidence="1 2">3978 T3 ii</strain>
    </source>
</reference>
<accession>A0A078SNR8</accession>
<evidence type="ECO:0000313" key="2">
    <source>
        <dbReference type="Proteomes" id="UP000028013"/>
    </source>
</evidence>
<organism evidence="1 2">
    <name type="scientific">Bacteroides uniformis str. 3978 T3 ii</name>
    <dbReference type="NCBI Taxonomy" id="1339349"/>
    <lineage>
        <taxon>Bacteria</taxon>
        <taxon>Pseudomonadati</taxon>
        <taxon>Bacteroidota</taxon>
        <taxon>Bacteroidia</taxon>
        <taxon>Bacteroidales</taxon>
        <taxon>Bacteroidaceae</taxon>
        <taxon>Bacteroides</taxon>
    </lineage>
</organism>
<dbReference type="PATRIC" id="fig|1339349.3.peg.262"/>
<comment type="caution">
    <text evidence="1">The sequence shown here is derived from an EMBL/GenBank/DDBJ whole genome shotgun (WGS) entry which is preliminary data.</text>
</comment>
<dbReference type="Proteomes" id="UP000028013">
    <property type="component" value="Unassembled WGS sequence"/>
</dbReference>
<protein>
    <recommendedName>
        <fullName evidence="3">TolB-like 6-blade propeller-like</fullName>
    </recommendedName>
</protein>
<evidence type="ECO:0008006" key="3">
    <source>
        <dbReference type="Google" id="ProtNLM"/>
    </source>
</evidence>
<dbReference type="RefSeq" id="WP_051642950.1">
    <property type="nucleotide sequence ID" value="NZ_JNHN01000026.1"/>
</dbReference>